<evidence type="ECO:0000256" key="7">
    <source>
        <dbReference type="SAM" id="MobiDB-lite"/>
    </source>
</evidence>
<dbReference type="OrthoDB" id="9815120at2"/>
<dbReference type="SUPFAM" id="SSF103481">
    <property type="entry name" value="Multidrug resistance efflux transporter EmrE"/>
    <property type="match status" value="2"/>
</dbReference>
<evidence type="ECO:0000313" key="11">
    <source>
        <dbReference type="Proteomes" id="UP000190037"/>
    </source>
</evidence>
<dbReference type="STRING" id="159449.B4N89_29440"/>
<evidence type="ECO:0000256" key="1">
    <source>
        <dbReference type="ARBA" id="ARBA00004651"/>
    </source>
</evidence>
<feature type="transmembrane region" description="Helical" evidence="8">
    <location>
        <begin position="138"/>
        <end position="156"/>
    </location>
</feature>
<dbReference type="InterPro" id="IPR000620">
    <property type="entry name" value="EamA_dom"/>
</dbReference>
<dbReference type="PANTHER" id="PTHR42920:SF5">
    <property type="entry name" value="EAMA DOMAIN-CONTAINING PROTEIN"/>
    <property type="match status" value="1"/>
</dbReference>
<feature type="domain" description="EamA" evidence="9">
    <location>
        <begin position="163"/>
        <end position="295"/>
    </location>
</feature>
<feature type="transmembrane region" description="Helical" evidence="8">
    <location>
        <begin position="222"/>
        <end position="240"/>
    </location>
</feature>
<keyword evidence="6 8" id="KW-0472">Membrane</keyword>
<feature type="transmembrane region" description="Helical" evidence="8">
    <location>
        <begin position="278"/>
        <end position="297"/>
    </location>
</feature>
<evidence type="ECO:0000256" key="2">
    <source>
        <dbReference type="ARBA" id="ARBA00007362"/>
    </source>
</evidence>
<feature type="transmembrane region" description="Helical" evidence="8">
    <location>
        <begin position="87"/>
        <end position="107"/>
    </location>
</feature>
<dbReference type="EMBL" id="MWQN01000001">
    <property type="protein sequence ID" value="OPC84502.1"/>
    <property type="molecule type" value="Genomic_DNA"/>
</dbReference>
<feature type="transmembrane region" description="Helical" evidence="8">
    <location>
        <begin position="162"/>
        <end position="181"/>
    </location>
</feature>
<evidence type="ECO:0000256" key="5">
    <source>
        <dbReference type="ARBA" id="ARBA00022989"/>
    </source>
</evidence>
<feature type="transmembrane region" description="Helical" evidence="8">
    <location>
        <begin position="29"/>
        <end position="51"/>
    </location>
</feature>
<reference evidence="10 11" key="1">
    <citation type="submission" date="2017-03" db="EMBL/GenBank/DDBJ databases">
        <title>Draft genome sequence of Streptomyces scabrisporus NF3, endophyte isolated from Amphipterygium adstringens.</title>
        <authorList>
            <person name="Vazquez M."/>
            <person name="Ceapa C.D."/>
            <person name="Rodriguez Luna D."/>
            <person name="Sanchez Esquivel S."/>
        </authorList>
    </citation>
    <scope>NUCLEOTIDE SEQUENCE [LARGE SCALE GENOMIC DNA]</scope>
    <source>
        <strain evidence="10 11">NF3</strain>
    </source>
</reference>
<keyword evidence="5 8" id="KW-1133">Transmembrane helix</keyword>
<dbReference type="PANTHER" id="PTHR42920">
    <property type="entry name" value="OS03G0707200 PROTEIN-RELATED"/>
    <property type="match status" value="1"/>
</dbReference>
<dbReference type="InterPro" id="IPR051258">
    <property type="entry name" value="Diverse_Substrate_Transporter"/>
</dbReference>
<gene>
    <name evidence="10" type="ORF">B4N89_29440</name>
</gene>
<evidence type="ECO:0000256" key="6">
    <source>
        <dbReference type="ARBA" id="ARBA00023136"/>
    </source>
</evidence>
<evidence type="ECO:0000313" key="10">
    <source>
        <dbReference type="EMBL" id="OPC84502.1"/>
    </source>
</evidence>
<comment type="caution">
    <text evidence="10">The sequence shown here is derived from an EMBL/GenBank/DDBJ whole genome shotgun (WGS) entry which is preliminary data.</text>
</comment>
<dbReference type="InterPro" id="IPR037185">
    <property type="entry name" value="EmrE-like"/>
</dbReference>
<feature type="transmembrane region" description="Helical" evidence="8">
    <location>
        <begin position="113"/>
        <end position="131"/>
    </location>
</feature>
<feature type="transmembrane region" description="Helical" evidence="8">
    <location>
        <begin position="193"/>
        <end position="216"/>
    </location>
</feature>
<name>A0A1T3P679_9ACTN</name>
<keyword evidence="11" id="KW-1185">Reference proteome</keyword>
<keyword evidence="3" id="KW-1003">Cell membrane</keyword>
<protein>
    <submittedName>
        <fullName evidence="10">EamA family transporter</fullName>
    </submittedName>
</protein>
<proteinExistence type="inferred from homology"/>
<evidence type="ECO:0000256" key="8">
    <source>
        <dbReference type="SAM" id="Phobius"/>
    </source>
</evidence>
<dbReference type="GO" id="GO:0005886">
    <property type="term" value="C:plasma membrane"/>
    <property type="evidence" value="ECO:0007669"/>
    <property type="project" value="UniProtKB-SubCell"/>
</dbReference>
<dbReference type="Pfam" id="PF00892">
    <property type="entry name" value="EamA"/>
    <property type="match status" value="1"/>
</dbReference>
<organism evidence="10 11">
    <name type="scientific">Embleya scabrispora</name>
    <dbReference type="NCBI Taxonomy" id="159449"/>
    <lineage>
        <taxon>Bacteria</taxon>
        <taxon>Bacillati</taxon>
        <taxon>Actinomycetota</taxon>
        <taxon>Actinomycetes</taxon>
        <taxon>Kitasatosporales</taxon>
        <taxon>Streptomycetaceae</taxon>
        <taxon>Embleya</taxon>
    </lineage>
</organism>
<accession>A0A1T3P679</accession>
<feature type="region of interest" description="Disordered" evidence="7">
    <location>
        <begin position="319"/>
        <end position="368"/>
    </location>
</feature>
<evidence type="ECO:0000256" key="3">
    <source>
        <dbReference type="ARBA" id="ARBA00022475"/>
    </source>
</evidence>
<feature type="transmembrane region" description="Helical" evidence="8">
    <location>
        <begin position="252"/>
        <end position="272"/>
    </location>
</feature>
<dbReference type="Proteomes" id="UP000190037">
    <property type="component" value="Unassembled WGS sequence"/>
</dbReference>
<dbReference type="AlphaFoldDB" id="A0A1T3P679"/>
<evidence type="ECO:0000256" key="4">
    <source>
        <dbReference type="ARBA" id="ARBA00022692"/>
    </source>
</evidence>
<evidence type="ECO:0000259" key="9">
    <source>
        <dbReference type="Pfam" id="PF00892"/>
    </source>
</evidence>
<comment type="subcellular location">
    <subcellularLocation>
        <location evidence="1">Cell membrane</location>
        <topology evidence="1">Multi-pass membrane protein</topology>
    </subcellularLocation>
</comment>
<comment type="similarity">
    <text evidence="2">Belongs to the EamA transporter family.</text>
</comment>
<keyword evidence="4 8" id="KW-0812">Transmembrane</keyword>
<dbReference type="RefSeq" id="WP_078978798.1">
    <property type="nucleotide sequence ID" value="NZ_MWQN01000001.1"/>
</dbReference>
<sequence length="368" mass="37885">MTSRTTTDAPARAPHALADRLLPGPRGRAVLLVLASACSIQFGAAFAARLFPQVGPAGAVTLRLVIAAALLLAFSRPRVRGRSRGDWLVVGGLGVMFAGMNMCFYEAIDRLPLGPAVTLEFLGPLGLAVVLSRRLRDMVWIVLAAGGVLLLGGGGFGGLDPVGVVFILAAAACWAGYIVVASKISARFDGIEGLALGFVVAAVLVTPLGVATAGSALVEPKMLGLGACVALLSSALPYSLEMLAMKHLPPATFGLLASLEPAVAGMAGFLVLHQSLALVQIAGIALVVIASAGVTLAQSPREPRRTRQTRQIRRTWQIRRPRRPRSIPGTCGTPGPGPDPRATPDAGATPTPAATPDACAESPQRTPS</sequence>
<feature type="transmembrane region" description="Helical" evidence="8">
    <location>
        <begin position="57"/>
        <end position="75"/>
    </location>
</feature>
<feature type="compositionally biased region" description="Low complexity" evidence="7">
    <location>
        <begin position="343"/>
        <end position="358"/>
    </location>
</feature>